<protein>
    <submittedName>
        <fullName evidence="2">Uncharacterized protein</fullName>
    </submittedName>
</protein>
<dbReference type="RefSeq" id="WP_075136241.1">
    <property type="nucleotide sequence ID" value="NZ_MSIF01000018.1"/>
</dbReference>
<dbReference type="Proteomes" id="UP000185696">
    <property type="component" value="Unassembled WGS sequence"/>
</dbReference>
<dbReference type="AlphaFoldDB" id="A0A7Z0WGY5"/>
<reference evidence="2 3" key="1">
    <citation type="submission" date="2016-12" db="EMBL/GenBank/DDBJ databases">
        <title>The draft genome sequence of Actinophytocola xinjiangensis.</title>
        <authorList>
            <person name="Wang W."/>
            <person name="Yuan L."/>
        </authorList>
    </citation>
    <scope>NUCLEOTIDE SEQUENCE [LARGE SCALE GENOMIC DNA]</scope>
    <source>
        <strain evidence="2 3">CGMCC 4.4663</strain>
    </source>
</reference>
<name>A0A7Z0WGY5_9PSEU</name>
<gene>
    <name evidence="2" type="ORF">BLA60_29185</name>
</gene>
<comment type="caution">
    <text evidence="2">The sequence shown here is derived from an EMBL/GenBank/DDBJ whole genome shotgun (WGS) entry which is preliminary data.</text>
</comment>
<sequence length="71" mass="7643">MARRSTSAAGSPRPTGRATRSSTSPGWPPGCGWRWAVPRPPIVGVRAGATSLLVRRETEDDLLRRDLAPGY</sequence>
<dbReference type="EMBL" id="MSIF01000018">
    <property type="protein sequence ID" value="OLF06940.1"/>
    <property type="molecule type" value="Genomic_DNA"/>
</dbReference>
<keyword evidence="3" id="KW-1185">Reference proteome</keyword>
<organism evidence="2 3">
    <name type="scientific">Actinophytocola xinjiangensis</name>
    <dbReference type="NCBI Taxonomy" id="485602"/>
    <lineage>
        <taxon>Bacteria</taxon>
        <taxon>Bacillati</taxon>
        <taxon>Actinomycetota</taxon>
        <taxon>Actinomycetes</taxon>
        <taxon>Pseudonocardiales</taxon>
        <taxon>Pseudonocardiaceae</taxon>
    </lineage>
</organism>
<evidence type="ECO:0000256" key="1">
    <source>
        <dbReference type="SAM" id="MobiDB-lite"/>
    </source>
</evidence>
<accession>A0A7Z0WGY5</accession>
<proteinExistence type="predicted"/>
<evidence type="ECO:0000313" key="2">
    <source>
        <dbReference type="EMBL" id="OLF06940.1"/>
    </source>
</evidence>
<evidence type="ECO:0000313" key="3">
    <source>
        <dbReference type="Proteomes" id="UP000185696"/>
    </source>
</evidence>
<feature type="region of interest" description="Disordered" evidence="1">
    <location>
        <begin position="1"/>
        <end position="32"/>
    </location>
</feature>